<keyword evidence="1" id="KW-1185">Reference proteome</keyword>
<evidence type="ECO:0000313" key="2">
    <source>
        <dbReference type="WBParaSite" id="Hba_16241"/>
    </source>
</evidence>
<evidence type="ECO:0000313" key="1">
    <source>
        <dbReference type="Proteomes" id="UP000095283"/>
    </source>
</evidence>
<organism evidence="1 2">
    <name type="scientific">Heterorhabditis bacteriophora</name>
    <name type="common">Entomopathogenic nematode worm</name>
    <dbReference type="NCBI Taxonomy" id="37862"/>
    <lineage>
        <taxon>Eukaryota</taxon>
        <taxon>Metazoa</taxon>
        <taxon>Ecdysozoa</taxon>
        <taxon>Nematoda</taxon>
        <taxon>Chromadorea</taxon>
        <taxon>Rhabditida</taxon>
        <taxon>Rhabditina</taxon>
        <taxon>Rhabditomorpha</taxon>
        <taxon>Strongyloidea</taxon>
        <taxon>Heterorhabditidae</taxon>
        <taxon>Heterorhabditis</taxon>
    </lineage>
</organism>
<accession>A0A1I7XFY7</accession>
<name>A0A1I7XFY7_HETBA</name>
<dbReference type="AlphaFoldDB" id="A0A1I7XFY7"/>
<dbReference type="WBParaSite" id="Hba_16241">
    <property type="protein sequence ID" value="Hba_16241"/>
    <property type="gene ID" value="Hba_16241"/>
</dbReference>
<reference evidence="2" key="1">
    <citation type="submission" date="2016-11" db="UniProtKB">
        <authorList>
            <consortium name="WormBaseParasite"/>
        </authorList>
    </citation>
    <scope>IDENTIFICATION</scope>
</reference>
<protein>
    <submittedName>
        <fullName evidence="2">Peptidase_S8 domain-containing protein</fullName>
    </submittedName>
</protein>
<proteinExistence type="predicted"/>
<sequence length="107" mass="11732">MLTGDSMKRSLVLLAVFLCFLLVLSLLILVLIFGGDSTSIDYDHHTALDEGDGVFGRVIYDEQVEVNTWASTHGVAILEKMYQKTDPPKPSATFIATTNKTPITSAR</sequence>
<dbReference type="Proteomes" id="UP000095283">
    <property type="component" value="Unplaced"/>
</dbReference>